<dbReference type="Proteomes" id="UP000694888">
    <property type="component" value="Unplaced"/>
</dbReference>
<evidence type="ECO:0000313" key="7">
    <source>
        <dbReference type="Proteomes" id="UP000694888"/>
    </source>
</evidence>
<accession>A0ABM0JCF5</accession>
<gene>
    <name evidence="8" type="primary">LOC101853902</name>
</gene>
<feature type="region of interest" description="Disordered" evidence="3">
    <location>
        <begin position="1"/>
        <end position="33"/>
    </location>
</feature>
<protein>
    <recommendedName>
        <fullName evidence="2">Vacuolar fusion protein MON1 homolog</fullName>
    </recommendedName>
</protein>
<evidence type="ECO:0000259" key="5">
    <source>
        <dbReference type="Pfam" id="PF19037"/>
    </source>
</evidence>
<dbReference type="InterPro" id="IPR043970">
    <property type="entry name" value="FUZ/MON1/HPS1_longin_3"/>
</dbReference>
<organism evidence="7 8">
    <name type="scientific">Aplysia californica</name>
    <name type="common">California sea hare</name>
    <dbReference type="NCBI Taxonomy" id="6500"/>
    <lineage>
        <taxon>Eukaryota</taxon>
        <taxon>Metazoa</taxon>
        <taxon>Spiralia</taxon>
        <taxon>Lophotrochozoa</taxon>
        <taxon>Mollusca</taxon>
        <taxon>Gastropoda</taxon>
        <taxon>Heterobranchia</taxon>
        <taxon>Euthyneura</taxon>
        <taxon>Tectipleura</taxon>
        <taxon>Aplysiida</taxon>
        <taxon>Aplysioidea</taxon>
        <taxon>Aplysiidae</taxon>
        <taxon>Aplysia</taxon>
    </lineage>
</organism>
<feature type="compositionally biased region" description="Polar residues" evidence="3">
    <location>
        <begin position="11"/>
        <end position="25"/>
    </location>
</feature>
<evidence type="ECO:0000256" key="2">
    <source>
        <dbReference type="RuleBase" id="RU367048"/>
    </source>
</evidence>
<feature type="region of interest" description="Disordered" evidence="3">
    <location>
        <begin position="83"/>
        <end position="146"/>
    </location>
</feature>
<evidence type="ECO:0000259" key="6">
    <source>
        <dbReference type="Pfam" id="PF19038"/>
    </source>
</evidence>
<evidence type="ECO:0000259" key="4">
    <source>
        <dbReference type="Pfam" id="PF19036"/>
    </source>
</evidence>
<sequence length="564" mass="64037">MAAEVREAEQIGNTSDSDSVQTELLETNEIPGKSENALLVATDSFEDLNYAGLTNGTLPTVSTSGTIHSLVKKKARRASALLDENEAAGDNTASSDETTNAVDQESSEVSGEDSQEDHLESRLTDLSLNETESLPEEIPMTQLIPTSSDIEDVNSLEWKQQRRHIFIISESGKPVYSRHGSEDKLVTIMGVMQALVICTHDFQKDTLRSIVAGDHKFVFMCRDHLTFIGITRGRESTQQMLLQLTYMYNQVISVLTLSTLTRIFKQHRNYDLRRPLSGAEKFFDNLLNLMDVEPGLLLSSVRCLPLDSSVRENISHSIVQHAKVKDLVFALIIAQNQLVTLVRMKKYYIHPMDLHLIINLINASESFKAAESWTPICLPKFDACGFLQAHVSYLDEECHTCLLLLSVDIEAFYILSECKAKIKERLVRYNALKAINDSLRRNSYSIQQCSISDLRHFLYKSRSIAQYTSPELEAPYHTKEEQQRLFDLYHYLHDRIHTSGRQLKILFHVGPYETLLGWVTQGFELYAVFGPLVTKTIAIHAVNKLLRWIKKEEDRLFILSSVTF</sequence>
<dbReference type="Pfam" id="PF19036">
    <property type="entry name" value="Fuz_longin_1"/>
    <property type="match status" value="1"/>
</dbReference>
<dbReference type="RefSeq" id="XP_005090495.1">
    <property type="nucleotide sequence ID" value="XM_005090438.3"/>
</dbReference>
<comment type="similarity">
    <text evidence="1 2">Belongs to the MON1/SAND family.</text>
</comment>
<feature type="domain" description="FUZ/MON1/HPS1 second Longin" evidence="5">
    <location>
        <begin position="325"/>
        <end position="422"/>
    </location>
</feature>
<comment type="function">
    <text evidence="2">Plays an important role in membrane trafficking through the secretory apparatus.</text>
</comment>
<evidence type="ECO:0000256" key="1">
    <source>
        <dbReference type="ARBA" id="ARBA00008968"/>
    </source>
</evidence>
<feature type="compositionally biased region" description="Polar residues" evidence="3">
    <location>
        <begin position="91"/>
        <end position="109"/>
    </location>
</feature>
<dbReference type="InterPro" id="IPR043971">
    <property type="entry name" value="FUZ/MON1/HPS1_longin_2"/>
</dbReference>
<dbReference type="InterPro" id="IPR043972">
    <property type="entry name" value="FUZ/MON1/HPS1_longin_1"/>
</dbReference>
<dbReference type="Pfam" id="PF19037">
    <property type="entry name" value="Fuz_longin_2"/>
    <property type="match status" value="1"/>
</dbReference>
<keyword evidence="7" id="KW-1185">Reference proteome</keyword>
<dbReference type="GeneID" id="101853902"/>
<dbReference type="InterPro" id="IPR004353">
    <property type="entry name" value="Mon1"/>
</dbReference>
<feature type="domain" description="FUZ/MON1/HPS1 third Longin" evidence="6">
    <location>
        <begin position="453"/>
        <end position="553"/>
    </location>
</feature>
<evidence type="ECO:0000256" key="3">
    <source>
        <dbReference type="SAM" id="MobiDB-lite"/>
    </source>
</evidence>
<name>A0ABM0JCF5_APLCA</name>
<evidence type="ECO:0000313" key="8">
    <source>
        <dbReference type="RefSeq" id="XP_005090495.1"/>
    </source>
</evidence>
<proteinExistence type="inferred from homology"/>
<dbReference type="PANTHER" id="PTHR13027:SF7">
    <property type="entry name" value="VACUOLAR FUSION PROTEIN MON1 HOMOLOG"/>
    <property type="match status" value="1"/>
</dbReference>
<dbReference type="Pfam" id="PF19038">
    <property type="entry name" value="Fuz_longin_3"/>
    <property type="match status" value="1"/>
</dbReference>
<dbReference type="PANTHER" id="PTHR13027">
    <property type="entry name" value="SAND PROTEIN-RELATED"/>
    <property type="match status" value="1"/>
</dbReference>
<reference evidence="8" key="1">
    <citation type="submission" date="2025-08" db="UniProtKB">
        <authorList>
            <consortium name="RefSeq"/>
        </authorList>
    </citation>
    <scope>IDENTIFICATION</scope>
</reference>
<feature type="domain" description="FUZ/MON1/HPS1 first Longin" evidence="4">
    <location>
        <begin position="163"/>
        <end position="286"/>
    </location>
</feature>
<dbReference type="PRINTS" id="PR01546">
    <property type="entry name" value="YEAST73DUF"/>
</dbReference>